<dbReference type="AlphaFoldDB" id="A0A2V0PQE5"/>
<feature type="domain" description="ABC transporter" evidence="5">
    <location>
        <begin position="144"/>
        <end position="395"/>
    </location>
</feature>
<dbReference type="FunCoup" id="A0A2V0PQE5">
    <property type="interactions" value="302"/>
</dbReference>
<dbReference type="InterPro" id="IPR027417">
    <property type="entry name" value="P-loop_NTPase"/>
</dbReference>
<dbReference type="Proteomes" id="UP000247498">
    <property type="component" value="Unassembled WGS sequence"/>
</dbReference>
<dbReference type="STRING" id="307507.A0A2V0PQE5"/>
<comment type="caution">
    <text evidence="6">The sequence shown here is derived from an EMBL/GenBank/DDBJ whole genome shotgun (WGS) entry which is preliminary data.</text>
</comment>
<dbReference type="PROSITE" id="PS00211">
    <property type="entry name" value="ABC_TRANSPORTER_1"/>
    <property type="match status" value="1"/>
</dbReference>
<evidence type="ECO:0000256" key="1">
    <source>
        <dbReference type="ARBA" id="ARBA00022448"/>
    </source>
</evidence>
<dbReference type="InterPro" id="IPR003593">
    <property type="entry name" value="AAA+_ATPase"/>
</dbReference>
<evidence type="ECO:0000256" key="4">
    <source>
        <dbReference type="SAM" id="MobiDB-lite"/>
    </source>
</evidence>
<dbReference type="GO" id="GO:0005524">
    <property type="term" value="F:ATP binding"/>
    <property type="evidence" value="ECO:0007669"/>
    <property type="project" value="UniProtKB-KW"/>
</dbReference>
<dbReference type="GO" id="GO:0042626">
    <property type="term" value="F:ATPase-coupled transmembrane transporter activity"/>
    <property type="evidence" value="ECO:0007669"/>
    <property type="project" value="TreeGrafter"/>
</dbReference>
<feature type="compositionally biased region" description="Low complexity" evidence="4">
    <location>
        <begin position="45"/>
        <end position="60"/>
    </location>
</feature>
<evidence type="ECO:0000256" key="2">
    <source>
        <dbReference type="ARBA" id="ARBA00022741"/>
    </source>
</evidence>
<dbReference type="Pfam" id="PF00005">
    <property type="entry name" value="ABC_tran"/>
    <property type="match status" value="1"/>
</dbReference>
<evidence type="ECO:0000256" key="3">
    <source>
        <dbReference type="ARBA" id="ARBA00022840"/>
    </source>
</evidence>
<keyword evidence="3" id="KW-0067">ATP-binding</keyword>
<dbReference type="FunFam" id="3.40.50.300:FF:001645">
    <property type="entry name" value="ABC transporter I family member 11 chloroplastic"/>
    <property type="match status" value="1"/>
</dbReference>
<keyword evidence="7" id="KW-1185">Reference proteome</keyword>
<proteinExistence type="predicted"/>
<dbReference type="SMART" id="SM00382">
    <property type="entry name" value="AAA"/>
    <property type="match status" value="1"/>
</dbReference>
<dbReference type="GO" id="GO:0016020">
    <property type="term" value="C:membrane"/>
    <property type="evidence" value="ECO:0007669"/>
    <property type="project" value="InterPro"/>
</dbReference>
<gene>
    <name evidence="6" type="ORF">Rsub_13176</name>
</gene>
<dbReference type="SUPFAM" id="SSF52540">
    <property type="entry name" value="P-loop containing nucleoside triphosphate hydrolases"/>
    <property type="match status" value="1"/>
</dbReference>
<dbReference type="InterPro" id="IPR015856">
    <property type="entry name" value="ABC_transpr_CbiO/EcfA_su"/>
</dbReference>
<sequence>MLSRRAVEGCRPGGIASTSAHAAAPTQPASAAQRSGVRQRRARHAAAAAAPGPAPGATHALWPSQLGRQHGHAAAHCTGGSSPPLAPRAAQRRRGPRVPAAAAAGGGDPAGTNALAGLFMAYAAQMQQQMQQQNADASLPGAHVRARGVSFHPPGAEAPLLDGVSFDLRSNQLGLVIGRSGSGKTTLLQLLAGLSEQTAGDIWMGRQLPDEAGGSGAPPLALPPPTHIEQRMQQVGLVFQFPERHFLGGDLMEELTFAWPRDFQYWGQRQALAVRLQQVMESVGLSDIPLNIPPSALSGGQQRRLALAIQLVRSPSLLLLDEPLSGLDWRARAEVVALLAAVKRRCTLLVVSHDLRELAPLVDVGWRMRMGGGMEAVPWPPSSLTSLEDEGREDGAAAAAARGGGVPLL</sequence>
<dbReference type="InParanoid" id="A0A2V0PQE5"/>
<dbReference type="CDD" id="cd03225">
    <property type="entry name" value="ABC_cobalt_CbiO_domain1"/>
    <property type="match status" value="1"/>
</dbReference>
<reference evidence="6 7" key="1">
    <citation type="journal article" date="2018" name="Sci. Rep.">
        <title>Raphidocelis subcapitata (=Pseudokirchneriella subcapitata) provides an insight into genome evolution and environmental adaptations in the Sphaeropleales.</title>
        <authorList>
            <person name="Suzuki S."/>
            <person name="Yamaguchi H."/>
            <person name="Nakajima N."/>
            <person name="Kawachi M."/>
        </authorList>
    </citation>
    <scope>NUCLEOTIDE SEQUENCE [LARGE SCALE GENOMIC DNA]</scope>
    <source>
        <strain evidence="6 7">NIES-35</strain>
    </source>
</reference>
<dbReference type="InterPro" id="IPR050095">
    <property type="entry name" value="ECF_ABC_transporter_ATP-bd"/>
</dbReference>
<accession>A0A2V0PQE5</accession>
<evidence type="ECO:0000313" key="6">
    <source>
        <dbReference type="EMBL" id="GBG00414.1"/>
    </source>
</evidence>
<evidence type="ECO:0000313" key="7">
    <source>
        <dbReference type="Proteomes" id="UP000247498"/>
    </source>
</evidence>
<dbReference type="EMBL" id="BDRX01000222">
    <property type="protein sequence ID" value="GBG00414.1"/>
    <property type="molecule type" value="Genomic_DNA"/>
</dbReference>
<feature type="region of interest" description="Disordered" evidence="4">
    <location>
        <begin position="1"/>
        <end position="107"/>
    </location>
</feature>
<protein>
    <recommendedName>
        <fullName evidence="5">ABC transporter domain-containing protein</fullName>
    </recommendedName>
</protein>
<name>A0A2V0PQE5_9CHLO</name>
<keyword evidence="2" id="KW-0547">Nucleotide-binding</keyword>
<dbReference type="GO" id="GO:0009941">
    <property type="term" value="C:chloroplast envelope"/>
    <property type="evidence" value="ECO:0007669"/>
    <property type="project" value="TreeGrafter"/>
</dbReference>
<dbReference type="InterPro" id="IPR017871">
    <property type="entry name" value="ABC_transporter-like_CS"/>
</dbReference>
<dbReference type="InterPro" id="IPR003439">
    <property type="entry name" value="ABC_transporter-like_ATP-bd"/>
</dbReference>
<dbReference type="PANTHER" id="PTHR43553">
    <property type="entry name" value="HEAVY METAL TRANSPORTER"/>
    <property type="match status" value="1"/>
</dbReference>
<organism evidence="6 7">
    <name type="scientific">Raphidocelis subcapitata</name>
    <dbReference type="NCBI Taxonomy" id="307507"/>
    <lineage>
        <taxon>Eukaryota</taxon>
        <taxon>Viridiplantae</taxon>
        <taxon>Chlorophyta</taxon>
        <taxon>core chlorophytes</taxon>
        <taxon>Chlorophyceae</taxon>
        <taxon>CS clade</taxon>
        <taxon>Sphaeropleales</taxon>
        <taxon>Selenastraceae</taxon>
        <taxon>Raphidocelis</taxon>
    </lineage>
</organism>
<dbReference type="Gene3D" id="3.40.50.300">
    <property type="entry name" value="P-loop containing nucleotide triphosphate hydrolases"/>
    <property type="match status" value="1"/>
</dbReference>
<keyword evidence="1" id="KW-0813">Transport</keyword>
<dbReference type="OrthoDB" id="10255969at2759"/>
<dbReference type="GO" id="GO:0016887">
    <property type="term" value="F:ATP hydrolysis activity"/>
    <property type="evidence" value="ECO:0007669"/>
    <property type="project" value="InterPro"/>
</dbReference>
<feature type="compositionally biased region" description="Low complexity" evidence="4">
    <location>
        <begin position="16"/>
        <end position="33"/>
    </location>
</feature>
<dbReference type="PROSITE" id="PS50893">
    <property type="entry name" value="ABC_TRANSPORTER_2"/>
    <property type="match status" value="1"/>
</dbReference>
<feature type="region of interest" description="Disordered" evidence="4">
    <location>
        <begin position="379"/>
        <end position="409"/>
    </location>
</feature>
<dbReference type="PANTHER" id="PTHR43553:SF1">
    <property type="entry name" value="ABC TRANSPORTER I FAMILY MEMBER 11, CHLOROPLASTIC"/>
    <property type="match status" value="1"/>
</dbReference>
<evidence type="ECO:0000259" key="5">
    <source>
        <dbReference type="PROSITE" id="PS50893"/>
    </source>
</evidence>